<dbReference type="Proteomes" id="UP000321121">
    <property type="component" value="Unassembled WGS sequence"/>
</dbReference>
<feature type="domain" description="GGDEF" evidence="5">
    <location>
        <begin position="429"/>
        <end position="560"/>
    </location>
</feature>
<reference evidence="6 7" key="1">
    <citation type="submission" date="2019-07" db="EMBL/GenBank/DDBJ databases">
        <title>Whole genome shotgun sequence of Halomonas halophila NBRC 102604.</title>
        <authorList>
            <person name="Hosoyama A."/>
            <person name="Uohara A."/>
            <person name="Ohji S."/>
            <person name="Ichikawa N."/>
        </authorList>
    </citation>
    <scope>NUCLEOTIDE SEQUENCE [LARGE SCALE GENOMIC DNA]</scope>
    <source>
        <strain evidence="6 7">NBRC 102604</strain>
    </source>
</reference>
<protein>
    <recommendedName>
        <fullName evidence="1">diguanylate cyclase</fullName>
        <ecNumber evidence="1">2.7.7.65</ecNumber>
    </recommendedName>
</protein>
<keyword evidence="3" id="KW-0175">Coiled coil</keyword>
<dbReference type="SMART" id="SM00065">
    <property type="entry name" value="GAF"/>
    <property type="match status" value="1"/>
</dbReference>
<dbReference type="Pfam" id="PF00990">
    <property type="entry name" value="GGDEF"/>
    <property type="match status" value="1"/>
</dbReference>
<comment type="catalytic activity">
    <reaction evidence="2">
        <text>2 GTP = 3',3'-c-di-GMP + 2 diphosphate</text>
        <dbReference type="Rhea" id="RHEA:24898"/>
        <dbReference type="ChEBI" id="CHEBI:33019"/>
        <dbReference type="ChEBI" id="CHEBI:37565"/>
        <dbReference type="ChEBI" id="CHEBI:58805"/>
        <dbReference type="EC" id="2.7.7.65"/>
    </reaction>
</comment>
<dbReference type="PROSITE" id="PS50887">
    <property type="entry name" value="GGDEF"/>
    <property type="match status" value="1"/>
</dbReference>
<dbReference type="EC" id="2.7.7.65" evidence="1"/>
<accession>A0ABQ0U4A5</accession>
<dbReference type="RefSeq" id="WP_146908925.1">
    <property type="nucleotide sequence ID" value="NZ_BJUS01000018.1"/>
</dbReference>
<feature type="coiled-coil region" evidence="3">
    <location>
        <begin position="371"/>
        <end position="398"/>
    </location>
</feature>
<dbReference type="InterPro" id="IPR000160">
    <property type="entry name" value="GGDEF_dom"/>
</dbReference>
<evidence type="ECO:0000256" key="1">
    <source>
        <dbReference type="ARBA" id="ARBA00012528"/>
    </source>
</evidence>
<gene>
    <name evidence="6" type="ORF">HHA04nite_17610</name>
</gene>
<dbReference type="Gene3D" id="3.30.70.270">
    <property type="match status" value="1"/>
</dbReference>
<dbReference type="CDD" id="cd00130">
    <property type="entry name" value="PAS"/>
    <property type="match status" value="1"/>
</dbReference>
<keyword evidence="7" id="KW-1185">Reference proteome</keyword>
<evidence type="ECO:0000259" key="4">
    <source>
        <dbReference type="PROSITE" id="PS50112"/>
    </source>
</evidence>
<dbReference type="InterPro" id="IPR000014">
    <property type="entry name" value="PAS"/>
</dbReference>
<dbReference type="EMBL" id="BJUS01000018">
    <property type="protein sequence ID" value="GEK73217.1"/>
    <property type="molecule type" value="Genomic_DNA"/>
</dbReference>
<dbReference type="NCBIfam" id="TIGR00254">
    <property type="entry name" value="GGDEF"/>
    <property type="match status" value="1"/>
</dbReference>
<dbReference type="InterPro" id="IPR013656">
    <property type="entry name" value="PAS_4"/>
</dbReference>
<proteinExistence type="predicted"/>
<dbReference type="Gene3D" id="3.30.450.20">
    <property type="entry name" value="PAS domain"/>
    <property type="match status" value="1"/>
</dbReference>
<dbReference type="InterPro" id="IPR043128">
    <property type="entry name" value="Rev_trsase/Diguanyl_cyclase"/>
</dbReference>
<dbReference type="Gene3D" id="3.30.450.40">
    <property type="match status" value="1"/>
</dbReference>
<dbReference type="PROSITE" id="PS50112">
    <property type="entry name" value="PAS"/>
    <property type="match status" value="1"/>
</dbReference>
<feature type="domain" description="PAS" evidence="4">
    <location>
        <begin position="108"/>
        <end position="178"/>
    </location>
</feature>
<evidence type="ECO:0000313" key="7">
    <source>
        <dbReference type="Proteomes" id="UP000321121"/>
    </source>
</evidence>
<dbReference type="SUPFAM" id="SSF55781">
    <property type="entry name" value="GAF domain-like"/>
    <property type="match status" value="1"/>
</dbReference>
<evidence type="ECO:0000256" key="2">
    <source>
        <dbReference type="ARBA" id="ARBA00034247"/>
    </source>
</evidence>
<dbReference type="NCBIfam" id="TIGR00229">
    <property type="entry name" value="sensory_box"/>
    <property type="match status" value="1"/>
</dbReference>
<dbReference type="SUPFAM" id="SSF55073">
    <property type="entry name" value="Nucleotide cyclase"/>
    <property type="match status" value="1"/>
</dbReference>
<dbReference type="SMART" id="SM00267">
    <property type="entry name" value="GGDEF"/>
    <property type="match status" value="1"/>
</dbReference>
<dbReference type="Pfam" id="PF08448">
    <property type="entry name" value="PAS_4"/>
    <property type="match status" value="1"/>
</dbReference>
<evidence type="ECO:0000313" key="6">
    <source>
        <dbReference type="EMBL" id="GEK73217.1"/>
    </source>
</evidence>
<organism evidence="6 7">
    <name type="scientific">Halomonas halophila</name>
    <dbReference type="NCBI Taxonomy" id="29573"/>
    <lineage>
        <taxon>Bacteria</taxon>
        <taxon>Pseudomonadati</taxon>
        <taxon>Pseudomonadota</taxon>
        <taxon>Gammaproteobacteria</taxon>
        <taxon>Oceanospirillales</taxon>
        <taxon>Halomonadaceae</taxon>
        <taxon>Halomonas</taxon>
    </lineage>
</organism>
<dbReference type="InterPro" id="IPR050469">
    <property type="entry name" value="Diguanylate_Cyclase"/>
</dbReference>
<dbReference type="PANTHER" id="PTHR45138:SF9">
    <property type="entry name" value="DIGUANYLATE CYCLASE DGCM-RELATED"/>
    <property type="match status" value="1"/>
</dbReference>
<evidence type="ECO:0000259" key="5">
    <source>
        <dbReference type="PROSITE" id="PS50887"/>
    </source>
</evidence>
<dbReference type="InterPro" id="IPR003018">
    <property type="entry name" value="GAF"/>
</dbReference>
<dbReference type="PANTHER" id="PTHR45138">
    <property type="entry name" value="REGULATORY COMPONENTS OF SENSORY TRANSDUCTION SYSTEM"/>
    <property type="match status" value="1"/>
</dbReference>
<dbReference type="Pfam" id="PF01590">
    <property type="entry name" value="GAF"/>
    <property type="match status" value="1"/>
</dbReference>
<sequence>MANQPAWWEEVLSLSQSAYLHVSRDQRIIDALGDTRMLLDREPAALIGMALPELKDIRARLGGAVAESLARQEIRPGETWGFEDGAGSYYGLADGSFVIKLTTTMKVDQGIIGRLADQLPIMVAYVDREFCFRFNNQAYVDFIGIDRESLYGRPVATVMTPASFERIQPRLQRALAGEEITYEDRLTLADGRTCYFKVHYTPDFLEGEVVGLYAIIQDISEYRAMIQLLRDVHSSTNRTDIGPDKIVDQLLRDALAYLSLDIGLVSRIIDEQYILKWAASDVADLSPGDTFALGDTYCRVMLDTEDVFHTNAAGQDTRISGHPCYQTFGLETYIGTPLRLNGEVWGTLNFSSAQPRQEPFDQMEIELVRLIADAVERVITDEAEIEQVRQELDRMANKALRDYLTGLPNRAYLDQHVEALIDAHEARDEPFSLAVIDIDHFKRINDLHGHDAGDTVLQWLSGRVAESLREDDLVARTGGEEFVVVLRGTRTPGAVAVLERVREHVDAGRLTLEDGQSLQVTVSGGVSEHHRGETHAQLFKRADTALYTAKRNGRDRISCL</sequence>
<dbReference type="SUPFAM" id="SSF55785">
    <property type="entry name" value="PYP-like sensor domain (PAS domain)"/>
    <property type="match status" value="1"/>
</dbReference>
<comment type="caution">
    <text evidence="6">The sequence shown here is derived from an EMBL/GenBank/DDBJ whole genome shotgun (WGS) entry which is preliminary data.</text>
</comment>
<evidence type="ECO:0000256" key="3">
    <source>
        <dbReference type="SAM" id="Coils"/>
    </source>
</evidence>
<dbReference type="CDD" id="cd01949">
    <property type="entry name" value="GGDEF"/>
    <property type="match status" value="1"/>
</dbReference>
<dbReference type="InterPro" id="IPR029787">
    <property type="entry name" value="Nucleotide_cyclase"/>
</dbReference>
<dbReference type="InterPro" id="IPR029016">
    <property type="entry name" value="GAF-like_dom_sf"/>
</dbReference>
<dbReference type="InterPro" id="IPR035965">
    <property type="entry name" value="PAS-like_dom_sf"/>
</dbReference>
<name>A0ABQ0U4A5_9GAMM</name>
<dbReference type="SMART" id="SM00091">
    <property type="entry name" value="PAS"/>
    <property type="match status" value="2"/>
</dbReference>